<dbReference type="InterPro" id="IPR035890">
    <property type="entry name" value="Anti-sigma-28_factor_FlgM_sf"/>
</dbReference>
<accession>A0ABW4JP40</accession>
<organism evidence="1 2">
    <name type="scientific">Alicyclobacillus fodiniaquatilis</name>
    <dbReference type="NCBI Taxonomy" id="1661150"/>
    <lineage>
        <taxon>Bacteria</taxon>
        <taxon>Bacillati</taxon>
        <taxon>Bacillota</taxon>
        <taxon>Bacilli</taxon>
        <taxon>Bacillales</taxon>
        <taxon>Alicyclobacillaceae</taxon>
        <taxon>Alicyclobacillus</taxon>
    </lineage>
</organism>
<dbReference type="SUPFAM" id="SSF101498">
    <property type="entry name" value="Anti-sigma factor FlgM"/>
    <property type="match status" value="1"/>
</dbReference>
<comment type="caution">
    <text evidence="1">The sequence shown here is derived from an EMBL/GenBank/DDBJ whole genome shotgun (WGS) entry which is preliminary data.</text>
</comment>
<proteinExistence type="predicted"/>
<protein>
    <submittedName>
        <fullName evidence="1">Flagellar biosynthesis anti-sigma factor FlgM</fullName>
    </submittedName>
</protein>
<keyword evidence="1" id="KW-0282">Flagellum</keyword>
<evidence type="ECO:0000313" key="1">
    <source>
        <dbReference type="EMBL" id="MFD1678242.1"/>
    </source>
</evidence>
<keyword evidence="1" id="KW-0966">Cell projection</keyword>
<keyword evidence="2" id="KW-1185">Reference proteome</keyword>
<dbReference type="RefSeq" id="WP_377946279.1">
    <property type="nucleotide sequence ID" value="NZ_JBHUCX010000102.1"/>
</dbReference>
<evidence type="ECO:0000313" key="2">
    <source>
        <dbReference type="Proteomes" id="UP001597079"/>
    </source>
</evidence>
<reference evidence="2" key="1">
    <citation type="journal article" date="2019" name="Int. J. Syst. Evol. Microbiol.">
        <title>The Global Catalogue of Microorganisms (GCM) 10K type strain sequencing project: providing services to taxonomists for standard genome sequencing and annotation.</title>
        <authorList>
            <consortium name="The Broad Institute Genomics Platform"/>
            <consortium name="The Broad Institute Genome Sequencing Center for Infectious Disease"/>
            <person name="Wu L."/>
            <person name="Ma J."/>
        </authorList>
    </citation>
    <scope>NUCLEOTIDE SEQUENCE [LARGE SCALE GENOMIC DNA]</scope>
    <source>
        <strain evidence="2">CGMCC 1.12286</strain>
    </source>
</reference>
<sequence length="42" mass="4827">MGKIIEFPKKNIIAIKKQIKKGEYKIVVEKLVDKILESGDLK</sequence>
<dbReference type="Proteomes" id="UP001597079">
    <property type="component" value="Unassembled WGS sequence"/>
</dbReference>
<gene>
    <name evidence="1" type="ORF">ACFSB2_26615</name>
</gene>
<name>A0ABW4JP40_9BACL</name>
<keyword evidence="1" id="KW-0969">Cilium</keyword>
<dbReference type="EMBL" id="JBHUCX010000102">
    <property type="protein sequence ID" value="MFD1678242.1"/>
    <property type="molecule type" value="Genomic_DNA"/>
</dbReference>